<comment type="caution">
    <text evidence="3">The sequence shown here is derived from an EMBL/GenBank/DDBJ whole genome shotgun (WGS) entry which is preliminary data.</text>
</comment>
<evidence type="ECO:0000256" key="1">
    <source>
        <dbReference type="SAM" id="MobiDB-lite"/>
    </source>
</evidence>
<sequence length="143" mass="15232">MSIMTRATFAPTHTGSTGTALAPCAGVADDAGREIGREDDRSGHNGSGYERDETDTSFHRIVRHLVVDGDGRARTAGRRARRTLAEMAPEYERQPVLLLTRPLPMRAGDDACPICTRWNCDGTNCPPSIAPAARGLGGSGVAR</sequence>
<evidence type="ECO:0000313" key="3">
    <source>
        <dbReference type="EMBL" id="MFD0622515.1"/>
    </source>
</evidence>
<protein>
    <recommendedName>
        <fullName evidence="5">Transposase</fullName>
    </recommendedName>
</protein>
<keyword evidence="4" id="KW-1185">Reference proteome</keyword>
<reference evidence="4" key="2">
    <citation type="journal article" date="2019" name="Int. J. Syst. Evol. Microbiol.">
        <title>The Global Catalogue of Microorganisms (GCM) 10K type strain sequencing project: providing services to taxonomists for standard genome sequencing and annotation.</title>
        <authorList>
            <consortium name="The Broad Institute Genomics Platform"/>
            <consortium name="The Broad Institute Genome Sequencing Center for Infectious Disease"/>
            <person name="Wu L."/>
            <person name="Ma J."/>
        </authorList>
    </citation>
    <scope>NUCLEOTIDE SEQUENCE [LARGE SCALE GENOMIC DNA]</scope>
    <source>
        <strain evidence="4">JCM 12607</strain>
    </source>
</reference>
<evidence type="ECO:0000313" key="2">
    <source>
        <dbReference type="EMBL" id="MFD0621951.1"/>
    </source>
</evidence>
<name>A0ABW2WR97_9ACTN</name>
<feature type="region of interest" description="Disordered" evidence="1">
    <location>
        <begin position="1"/>
        <end position="55"/>
    </location>
</feature>
<feature type="compositionally biased region" description="Basic and acidic residues" evidence="1">
    <location>
        <begin position="30"/>
        <end position="55"/>
    </location>
</feature>
<reference evidence="3" key="3">
    <citation type="submission" date="2024-09" db="EMBL/GenBank/DDBJ databases">
        <authorList>
            <person name="Sun Q."/>
            <person name="Mori K."/>
        </authorList>
    </citation>
    <scope>NUCLEOTIDE SEQUENCE</scope>
    <source>
        <strain evidence="3">JCM 12607</strain>
    </source>
</reference>
<evidence type="ECO:0000313" key="4">
    <source>
        <dbReference type="Proteomes" id="UP001596915"/>
    </source>
</evidence>
<evidence type="ECO:0008006" key="5">
    <source>
        <dbReference type="Google" id="ProtNLM"/>
    </source>
</evidence>
<organism evidence="3 4">
    <name type="scientific">Streptomyces sanglieri</name>
    <dbReference type="NCBI Taxonomy" id="193460"/>
    <lineage>
        <taxon>Bacteria</taxon>
        <taxon>Bacillati</taxon>
        <taxon>Actinomycetota</taxon>
        <taxon>Actinomycetes</taxon>
        <taxon>Kitasatosporales</taxon>
        <taxon>Streptomycetaceae</taxon>
        <taxon>Streptomyces</taxon>
    </lineage>
</organism>
<dbReference type="EMBL" id="JBHTGL010000005">
    <property type="protein sequence ID" value="MFD0621951.1"/>
    <property type="molecule type" value="Genomic_DNA"/>
</dbReference>
<proteinExistence type="predicted"/>
<gene>
    <name evidence="2" type="ORF">ACFQ2K_03215</name>
    <name evidence="3" type="ORF">ACFQ2K_06350</name>
</gene>
<dbReference type="EMBL" id="JBHTGL010000007">
    <property type="protein sequence ID" value="MFD0622515.1"/>
    <property type="molecule type" value="Genomic_DNA"/>
</dbReference>
<accession>A0ABW2WR97</accession>
<dbReference type="Proteomes" id="UP001596915">
    <property type="component" value="Unassembled WGS sequence"/>
</dbReference>
<reference evidence="3" key="1">
    <citation type="journal article" date="2014" name="Int. J. Syst. Evol. Microbiol.">
        <title>Complete genome of a new Firmicutes species belonging to the dominant human colonic microbiota ('Ruminococcus bicirculans') reveals two chromosomes and a selective capacity to utilize plant glucans.</title>
        <authorList>
            <consortium name="NISC Comparative Sequencing Program"/>
            <person name="Wegmann U."/>
            <person name="Louis P."/>
            <person name="Goesmann A."/>
            <person name="Henrissat B."/>
            <person name="Duncan S.H."/>
            <person name="Flint H.J."/>
        </authorList>
    </citation>
    <scope>NUCLEOTIDE SEQUENCE</scope>
    <source>
        <strain evidence="3">JCM 12607</strain>
    </source>
</reference>